<dbReference type="SUPFAM" id="SSF56935">
    <property type="entry name" value="Porins"/>
    <property type="match status" value="1"/>
</dbReference>
<comment type="caution">
    <text evidence="14">The sequence shown here is derived from an EMBL/GenBank/DDBJ whole genome shotgun (WGS) entry which is preliminary data.</text>
</comment>
<evidence type="ECO:0000256" key="5">
    <source>
        <dbReference type="ARBA" id="ARBA00022729"/>
    </source>
</evidence>
<evidence type="ECO:0000256" key="9">
    <source>
        <dbReference type="ARBA" id="ARBA00023237"/>
    </source>
</evidence>
<evidence type="ECO:0000313" key="14">
    <source>
        <dbReference type="EMBL" id="TDQ11135.1"/>
    </source>
</evidence>
<dbReference type="GO" id="GO:0015344">
    <property type="term" value="F:siderophore uptake transmembrane transporter activity"/>
    <property type="evidence" value="ECO:0007669"/>
    <property type="project" value="TreeGrafter"/>
</dbReference>
<evidence type="ECO:0000256" key="1">
    <source>
        <dbReference type="ARBA" id="ARBA00004571"/>
    </source>
</evidence>
<feature type="domain" description="TonB-dependent receptor plug" evidence="13">
    <location>
        <begin position="159"/>
        <end position="237"/>
    </location>
</feature>
<evidence type="ECO:0000256" key="8">
    <source>
        <dbReference type="ARBA" id="ARBA00023170"/>
    </source>
</evidence>
<dbReference type="GO" id="GO:0044718">
    <property type="term" value="P:siderophore transmembrane transport"/>
    <property type="evidence" value="ECO:0007669"/>
    <property type="project" value="TreeGrafter"/>
</dbReference>
<comment type="subcellular location">
    <subcellularLocation>
        <location evidence="1 10">Cell outer membrane</location>
        <topology evidence="1 10">Multi-pass membrane protein</topology>
    </subcellularLocation>
</comment>
<evidence type="ECO:0000256" key="4">
    <source>
        <dbReference type="ARBA" id="ARBA00022692"/>
    </source>
</evidence>
<gene>
    <name evidence="14" type="ORF">ATK78_0250</name>
</gene>
<evidence type="ECO:0000256" key="3">
    <source>
        <dbReference type="ARBA" id="ARBA00022452"/>
    </source>
</evidence>
<protein>
    <submittedName>
        <fullName evidence="14">TonB-dependent receptor-like protein</fullName>
    </submittedName>
</protein>
<dbReference type="Proteomes" id="UP000295620">
    <property type="component" value="Unassembled WGS sequence"/>
</dbReference>
<dbReference type="Gene3D" id="2.40.170.20">
    <property type="entry name" value="TonB-dependent receptor, beta-barrel domain"/>
    <property type="match status" value="1"/>
</dbReference>
<dbReference type="InterPro" id="IPR037066">
    <property type="entry name" value="Plug_dom_sf"/>
</dbReference>
<sequence>MVKSFLFLPGHDVDMLFTIRFIGILFFVIAGFQVSLAQGKFIINGVVTDSATGETLIGASIKLTGKSTSGSVSNSYGFYSLSTDPGSYELSVSFVGYKTVKQPIDVNKDVRINFVLEEDNRLNEVVISAVKRNENVSSPQMGLQKVNVREINNIPVLLGERDVLKTLQLLPGIKSAGEGNSGFYVRGGSTDQNLILLDEAPVYNASHLLGFFSTFNSDAIKDLSVYKGGMPAQYGGRLASVLDIKMNDGNRKGFTAEGGIGLISSRLKVEGPIVKDKGSFMISARRTYLDAFLKLSSDSSINSNTLFFYDVNAKANYQIDDKNTLFLSGYFGRDKLGISDSFGFNWGNATVTMRWNHLYSNRLFSNTSLIYSNYNYVIQNLMEENNFEVNSAIKDFNIKQDFEYSISNSHNLKFGINAIHHTIDPGNLTSTAASSVNETDYENRNGLELAAYISDEWTVNEKMNVVYGLRLSSFSLLGPGNFKTYDADGNTINTTPYGSGRFVKNYFNPEPRISVSYQLTGSSSIKTAYTRNVQNIHLMSNSTSTSPTDLYIMNSNNVKPEIADQFAAGYFRNFNDDNYEFSAELYYKWMQNQIEYRSGTDLRGNGNVEADLLYGDGRAYGIELFIKKRFGKFNGWVGYTLSRTERNFDAISEGQWFYAKQDRTHDLSVVGIYKASARWTFSSVFVYNTGNAVTYPSGKYQINGRTAFYYSEKNGYRTPEYHRLDVSATLEGKPNKKFYSSWSFGIYNLYNRQNAFSIDFKDDPDDASKTQVVRTTLFGIIPSVTWNFKF</sequence>
<name>A0A4R6SYP8_9SPHI</name>
<evidence type="ECO:0000256" key="11">
    <source>
        <dbReference type="RuleBase" id="RU003357"/>
    </source>
</evidence>
<keyword evidence="3 10" id="KW-1134">Transmembrane beta strand</keyword>
<accession>A0A4R6SYP8</accession>
<dbReference type="Pfam" id="PF00593">
    <property type="entry name" value="TonB_dep_Rec_b-barrel"/>
    <property type="match status" value="1"/>
</dbReference>
<dbReference type="InterPro" id="IPR036942">
    <property type="entry name" value="Beta-barrel_TonB_sf"/>
</dbReference>
<dbReference type="InterPro" id="IPR000531">
    <property type="entry name" value="Beta-barrel_TonB"/>
</dbReference>
<evidence type="ECO:0000256" key="7">
    <source>
        <dbReference type="ARBA" id="ARBA00023136"/>
    </source>
</evidence>
<dbReference type="Pfam" id="PF07715">
    <property type="entry name" value="Plug"/>
    <property type="match status" value="1"/>
</dbReference>
<keyword evidence="8 14" id="KW-0675">Receptor</keyword>
<dbReference type="InterPro" id="IPR012910">
    <property type="entry name" value="Plug_dom"/>
</dbReference>
<dbReference type="SUPFAM" id="SSF49464">
    <property type="entry name" value="Carboxypeptidase regulatory domain-like"/>
    <property type="match status" value="1"/>
</dbReference>
<dbReference type="EMBL" id="SNYC01000003">
    <property type="protein sequence ID" value="TDQ11135.1"/>
    <property type="molecule type" value="Genomic_DNA"/>
</dbReference>
<evidence type="ECO:0000256" key="10">
    <source>
        <dbReference type="PROSITE-ProRule" id="PRU01360"/>
    </source>
</evidence>
<comment type="similarity">
    <text evidence="10 11">Belongs to the TonB-dependent receptor family.</text>
</comment>
<keyword evidence="9 10" id="KW-0998">Cell outer membrane</keyword>
<dbReference type="Pfam" id="PF13715">
    <property type="entry name" value="CarbopepD_reg_2"/>
    <property type="match status" value="1"/>
</dbReference>
<dbReference type="InterPro" id="IPR008969">
    <property type="entry name" value="CarboxyPept-like_regulatory"/>
</dbReference>
<evidence type="ECO:0000259" key="13">
    <source>
        <dbReference type="Pfam" id="PF07715"/>
    </source>
</evidence>
<dbReference type="InterPro" id="IPR039426">
    <property type="entry name" value="TonB-dep_rcpt-like"/>
</dbReference>
<organism evidence="14 15">
    <name type="scientific">Pedobacter metabolipauper</name>
    <dbReference type="NCBI Taxonomy" id="425513"/>
    <lineage>
        <taxon>Bacteria</taxon>
        <taxon>Pseudomonadati</taxon>
        <taxon>Bacteroidota</taxon>
        <taxon>Sphingobacteriia</taxon>
        <taxon>Sphingobacteriales</taxon>
        <taxon>Sphingobacteriaceae</taxon>
        <taxon>Pedobacter</taxon>
    </lineage>
</organism>
<dbReference type="PANTHER" id="PTHR30069:SF29">
    <property type="entry name" value="HEMOGLOBIN AND HEMOGLOBIN-HAPTOGLOBIN-BINDING PROTEIN 1-RELATED"/>
    <property type="match status" value="1"/>
</dbReference>
<dbReference type="Gene3D" id="2.60.40.1120">
    <property type="entry name" value="Carboxypeptidase-like, regulatory domain"/>
    <property type="match status" value="1"/>
</dbReference>
<dbReference type="PROSITE" id="PS52016">
    <property type="entry name" value="TONB_DEPENDENT_REC_3"/>
    <property type="match status" value="1"/>
</dbReference>
<dbReference type="Gene3D" id="2.170.130.10">
    <property type="entry name" value="TonB-dependent receptor, plug domain"/>
    <property type="match status" value="1"/>
</dbReference>
<evidence type="ECO:0000313" key="15">
    <source>
        <dbReference type="Proteomes" id="UP000295620"/>
    </source>
</evidence>
<proteinExistence type="inferred from homology"/>
<reference evidence="14 15" key="1">
    <citation type="submission" date="2019-03" db="EMBL/GenBank/DDBJ databases">
        <title>Genomic Encyclopedia of Archaeal and Bacterial Type Strains, Phase II (KMG-II): from individual species to whole genera.</title>
        <authorList>
            <person name="Goeker M."/>
        </authorList>
    </citation>
    <scope>NUCLEOTIDE SEQUENCE [LARGE SCALE GENOMIC DNA]</scope>
    <source>
        <strain evidence="14 15">DSM 19035</strain>
    </source>
</reference>
<keyword evidence="15" id="KW-1185">Reference proteome</keyword>
<keyword evidence="4 10" id="KW-0812">Transmembrane</keyword>
<evidence type="ECO:0000256" key="6">
    <source>
        <dbReference type="ARBA" id="ARBA00023077"/>
    </source>
</evidence>
<evidence type="ECO:0000259" key="12">
    <source>
        <dbReference type="Pfam" id="PF00593"/>
    </source>
</evidence>
<keyword evidence="6 11" id="KW-0798">TonB box</keyword>
<keyword evidence="5" id="KW-0732">Signal</keyword>
<evidence type="ECO:0000256" key="2">
    <source>
        <dbReference type="ARBA" id="ARBA00022448"/>
    </source>
</evidence>
<dbReference type="AlphaFoldDB" id="A0A4R6SYP8"/>
<feature type="domain" description="TonB-dependent receptor-like beta-barrel" evidence="12">
    <location>
        <begin position="304"/>
        <end position="749"/>
    </location>
</feature>
<keyword evidence="7 10" id="KW-0472">Membrane</keyword>
<dbReference type="GO" id="GO:0009279">
    <property type="term" value="C:cell outer membrane"/>
    <property type="evidence" value="ECO:0007669"/>
    <property type="project" value="UniProtKB-SubCell"/>
</dbReference>
<keyword evidence="2 10" id="KW-0813">Transport</keyword>
<dbReference type="PANTHER" id="PTHR30069">
    <property type="entry name" value="TONB-DEPENDENT OUTER MEMBRANE RECEPTOR"/>
    <property type="match status" value="1"/>
</dbReference>